<organism evidence="1 2">
    <name type="scientific">Fusarium oxysporum f. sp. raphani</name>
    <dbReference type="NCBI Taxonomy" id="96318"/>
    <lineage>
        <taxon>Eukaryota</taxon>
        <taxon>Fungi</taxon>
        <taxon>Dikarya</taxon>
        <taxon>Ascomycota</taxon>
        <taxon>Pezizomycotina</taxon>
        <taxon>Sordariomycetes</taxon>
        <taxon>Hypocreomycetidae</taxon>
        <taxon>Hypocreales</taxon>
        <taxon>Nectriaceae</taxon>
        <taxon>Fusarium</taxon>
        <taxon>Fusarium oxysporum species complex</taxon>
    </lineage>
</organism>
<comment type="caution">
    <text evidence="1">The sequence shown here is derived from an EMBL/GenBank/DDBJ whole genome shotgun (WGS) entry which is preliminary data.</text>
</comment>
<gene>
    <name evidence="1" type="ORF">Forpi1262_v016884</name>
</gene>
<proteinExistence type="predicted"/>
<evidence type="ECO:0000313" key="2">
    <source>
        <dbReference type="Proteomes" id="UP000693942"/>
    </source>
</evidence>
<dbReference type="AlphaFoldDB" id="A0A8J5P910"/>
<name>A0A8J5P910_FUSOX</name>
<evidence type="ECO:0000313" key="1">
    <source>
        <dbReference type="EMBL" id="KAG7414867.1"/>
    </source>
</evidence>
<dbReference type="Proteomes" id="UP000693942">
    <property type="component" value="Unassembled WGS sequence"/>
</dbReference>
<sequence length="104" mass="11795">MKVSLFDGDYTKWSFYSAGERLHQDKVQPCRRPARHSQMLFGAIHYDKPSRIVPLAGDPESERGGITGRIILSCLQSYLPGLVEEGETSQHDNARAYKCRKVQN</sequence>
<reference evidence="1" key="1">
    <citation type="submission" date="2021-04" db="EMBL/GenBank/DDBJ databases">
        <title>First draft genome resource for Brassicaceae pathogens Fusarium oxysporum f. sp. raphani and Fusarium oxysporum f. sp. rapae.</title>
        <authorList>
            <person name="Asai S."/>
        </authorList>
    </citation>
    <scope>NUCLEOTIDE SEQUENCE</scope>
    <source>
        <strain evidence="1">Tf1262</strain>
    </source>
</reference>
<dbReference type="EMBL" id="JAELUR010000021">
    <property type="protein sequence ID" value="KAG7414867.1"/>
    <property type="molecule type" value="Genomic_DNA"/>
</dbReference>
<protein>
    <submittedName>
        <fullName evidence="1">Uncharacterized protein</fullName>
    </submittedName>
</protein>
<accession>A0A8J5P910</accession>